<evidence type="ECO:0000313" key="1">
    <source>
        <dbReference type="EMBL" id="OGG35219.1"/>
    </source>
</evidence>
<sequence>MKELKLVIQIHCPTKDIIDFCLDPKNTPKWIHSIVIEQTNEWPPRVGTIYRNQNINGVWSEYKVVTFKEDMFELLSTTSTYHVRYTLRPLDTVTSELEYFEWMEEGELAQPFTLDILKKLKTVLEQR</sequence>
<dbReference type="Proteomes" id="UP000176186">
    <property type="component" value="Unassembled WGS sequence"/>
</dbReference>
<protein>
    <recommendedName>
        <fullName evidence="3">Polyketide cyclase</fullName>
    </recommendedName>
</protein>
<dbReference type="STRING" id="1798401.A2363_02190"/>
<dbReference type="SUPFAM" id="SSF55961">
    <property type="entry name" value="Bet v1-like"/>
    <property type="match status" value="1"/>
</dbReference>
<evidence type="ECO:0000313" key="2">
    <source>
        <dbReference type="Proteomes" id="UP000176186"/>
    </source>
</evidence>
<dbReference type="Gene3D" id="3.30.530.20">
    <property type="match status" value="1"/>
</dbReference>
<evidence type="ECO:0008006" key="3">
    <source>
        <dbReference type="Google" id="ProtNLM"/>
    </source>
</evidence>
<reference evidence="1 2" key="1">
    <citation type="journal article" date="2016" name="Nat. Commun.">
        <title>Thousands of microbial genomes shed light on interconnected biogeochemical processes in an aquifer system.</title>
        <authorList>
            <person name="Anantharaman K."/>
            <person name="Brown C.T."/>
            <person name="Hug L.A."/>
            <person name="Sharon I."/>
            <person name="Castelle C.J."/>
            <person name="Probst A.J."/>
            <person name="Thomas B.C."/>
            <person name="Singh A."/>
            <person name="Wilkins M.J."/>
            <person name="Karaoz U."/>
            <person name="Brodie E.L."/>
            <person name="Williams K.H."/>
            <person name="Hubbard S.S."/>
            <person name="Banfield J.F."/>
        </authorList>
    </citation>
    <scope>NUCLEOTIDE SEQUENCE [LARGE SCALE GENOMIC DNA]</scope>
</reference>
<comment type="caution">
    <text evidence="1">The sequence shown here is derived from an EMBL/GenBank/DDBJ whole genome shotgun (WGS) entry which is preliminary data.</text>
</comment>
<accession>A0A1F6BE41</accession>
<gene>
    <name evidence="1" type="ORF">A2363_02190</name>
</gene>
<dbReference type="InterPro" id="IPR023393">
    <property type="entry name" value="START-like_dom_sf"/>
</dbReference>
<dbReference type="EMBL" id="MFKE01000016">
    <property type="protein sequence ID" value="OGG35219.1"/>
    <property type="molecule type" value="Genomic_DNA"/>
</dbReference>
<name>A0A1F6BE41_9BACT</name>
<organism evidence="1 2">
    <name type="scientific">Candidatus Gottesmanbacteria bacterium RIFOXYB1_FULL_47_11</name>
    <dbReference type="NCBI Taxonomy" id="1798401"/>
    <lineage>
        <taxon>Bacteria</taxon>
        <taxon>Candidatus Gottesmaniibacteriota</taxon>
    </lineage>
</organism>
<dbReference type="AlphaFoldDB" id="A0A1F6BE41"/>
<proteinExistence type="predicted"/>